<name>A0A1F5YYW6_9BACT</name>
<dbReference type="STRING" id="1817867.A3F83_15495"/>
<organism evidence="1 2">
    <name type="scientific">Candidatus Glassbacteria bacterium RIFCSPLOWO2_12_FULL_58_11</name>
    <dbReference type="NCBI Taxonomy" id="1817867"/>
    <lineage>
        <taxon>Bacteria</taxon>
        <taxon>Candidatus Glassiibacteriota</taxon>
    </lineage>
</organism>
<evidence type="ECO:0000313" key="2">
    <source>
        <dbReference type="Proteomes" id="UP000179129"/>
    </source>
</evidence>
<dbReference type="AlphaFoldDB" id="A0A1F5YYW6"/>
<reference evidence="1 2" key="1">
    <citation type="journal article" date="2016" name="Nat. Commun.">
        <title>Thousands of microbial genomes shed light on interconnected biogeochemical processes in an aquifer system.</title>
        <authorList>
            <person name="Anantharaman K."/>
            <person name="Brown C.T."/>
            <person name="Hug L.A."/>
            <person name="Sharon I."/>
            <person name="Castelle C.J."/>
            <person name="Probst A.J."/>
            <person name="Thomas B.C."/>
            <person name="Singh A."/>
            <person name="Wilkins M.J."/>
            <person name="Karaoz U."/>
            <person name="Brodie E.L."/>
            <person name="Williams K.H."/>
            <person name="Hubbard S.S."/>
            <person name="Banfield J.F."/>
        </authorList>
    </citation>
    <scope>NUCLEOTIDE SEQUENCE [LARGE SCALE GENOMIC DNA]</scope>
</reference>
<dbReference type="PANTHER" id="PTHR43434:SF1">
    <property type="entry name" value="PHOSPHOGLYCOLATE PHOSPHATASE"/>
    <property type="match status" value="1"/>
</dbReference>
<dbReference type="EMBL" id="MFIX01000056">
    <property type="protein sequence ID" value="OGG05400.1"/>
    <property type="molecule type" value="Genomic_DNA"/>
</dbReference>
<evidence type="ECO:0008006" key="3">
    <source>
        <dbReference type="Google" id="ProtNLM"/>
    </source>
</evidence>
<comment type="caution">
    <text evidence="1">The sequence shown here is derived from an EMBL/GenBank/DDBJ whole genome shotgun (WGS) entry which is preliminary data.</text>
</comment>
<dbReference type="SUPFAM" id="SSF56784">
    <property type="entry name" value="HAD-like"/>
    <property type="match status" value="1"/>
</dbReference>
<dbReference type="GO" id="GO:0006281">
    <property type="term" value="P:DNA repair"/>
    <property type="evidence" value="ECO:0007669"/>
    <property type="project" value="TreeGrafter"/>
</dbReference>
<dbReference type="Proteomes" id="UP000179129">
    <property type="component" value="Unassembled WGS sequence"/>
</dbReference>
<proteinExistence type="predicted"/>
<dbReference type="InterPro" id="IPR050155">
    <property type="entry name" value="HAD-like_hydrolase_sf"/>
</dbReference>
<dbReference type="InterPro" id="IPR023214">
    <property type="entry name" value="HAD_sf"/>
</dbReference>
<evidence type="ECO:0000313" key="1">
    <source>
        <dbReference type="EMBL" id="OGG05400.1"/>
    </source>
</evidence>
<dbReference type="PANTHER" id="PTHR43434">
    <property type="entry name" value="PHOSPHOGLYCOLATE PHOSPHATASE"/>
    <property type="match status" value="1"/>
</dbReference>
<protein>
    <recommendedName>
        <fullName evidence="3">Haloacid dehalogenase</fullName>
    </recommendedName>
</protein>
<dbReference type="CDD" id="cd01427">
    <property type="entry name" value="HAD_like"/>
    <property type="match status" value="1"/>
</dbReference>
<accession>A0A1F5YYW6</accession>
<sequence length="348" mass="38088">MSLPASSGYVDLARGLQARSGTTLSALGKVDAVIFDVDGVLVEVSESFRMVISRTVQFYFNQILGIPGEKRFITGEETGHFKLAGRYNNDWDLAKGAVAYGLLKLAGLNGSGAVDTARLRLASPGLEDFSAEIKRRGGGLAETLKIIAEKLNAGQYREFELRYRPDLIRQIFMEYYAGPSLCRDFYGFEPQYYRGPGLIEKERDILDHSLVRELSACGVTFGILSGRIPTEAEYLFRKTGLKHCLNPEFVVTDDGHLPAKPDPAGLGRLAERMGFRGAIYVGDVPDDWATVTAYAARYPEGPPVAGCLVRTGATSKELMSAFYEKSAVDFLAEDVNCLLSALLAVRRG</sequence>
<gene>
    <name evidence="1" type="ORF">A3F83_15495</name>
</gene>
<dbReference type="InterPro" id="IPR036412">
    <property type="entry name" value="HAD-like_sf"/>
</dbReference>
<dbReference type="Pfam" id="PF00702">
    <property type="entry name" value="Hydrolase"/>
    <property type="match status" value="1"/>
</dbReference>
<dbReference type="GO" id="GO:0008967">
    <property type="term" value="F:phosphoglycolate phosphatase activity"/>
    <property type="evidence" value="ECO:0007669"/>
    <property type="project" value="TreeGrafter"/>
</dbReference>
<dbReference type="Gene3D" id="3.40.50.1000">
    <property type="entry name" value="HAD superfamily/HAD-like"/>
    <property type="match status" value="1"/>
</dbReference>